<dbReference type="PANTHER" id="PTHR22674">
    <property type="entry name" value="NTPASE, KAP FAMILY P-LOOP DOMAIN-CONTAINING 1"/>
    <property type="match status" value="1"/>
</dbReference>
<dbReference type="Proteomes" id="UP001228504">
    <property type="component" value="Unassembled WGS sequence"/>
</dbReference>
<dbReference type="EMBL" id="JAUSUF010000002">
    <property type="protein sequence ID" value="MDQ0149245.1"/>
    <property type="molecule type" value="Genomic_DNA"/>
</dbReference>
<evidence type="ECO:0000313" key="2">
    <source>
        <dbReference type="EMBL" id="MDQ0149245.1"/>
    </source>
</evidence>
<accession>A0ABT9USG1</accession>
<dbReference type="Pfam" id="PF07693">
    <property type="entry name" value="KAP_NTPase"/>
    <property type="match status" value="1"/>
</dbReference>
<gene>
    <name evidence="2" type="ORF">J2S18_001175</name>
</gene>
<evidence type="ECO:0000313" key="3">
    <source>
        <dbReference type="Proteomes" id="UP001228504"/>
    </source>
</evidence>
<dbReference type="InterPro" id="IPR011646">
    <property type="entry name" value="KAP_P-loop"/>
</dbReference>
<dbReference type="InterPro" id="IPR052754">
    <property type="entry name" value="NTPase_KAP_P-loop"/>
</dbReference>
<keyword evidence="3" id="KW-1185">Reference proteome</keyword>
<dbReference type="InterPro" id="IPR027417">
    <property type="entry name" value="P-loop_NTPase"/>
</dbReference>
<dbReference type="Gene3D" id="3.40.50.300">
    <property type="entry name" value="P-loop containing nucleotide triphosphate hydrolases"/>
    <property type="match status" value="1"/>
</dbReference>
<organism evidence="2 3">
    <name type="scientific">Eubacterium multiforme</name>
    <dbReference type="NCBI Taxonomy" id="83339"/>
    <lineage>
        <taxon>Bacteria</taxon>
        <taxon>Bacillati</taxon>
        <taxon>Bacillota</taxon>
        <taxon>Clostridia</taxon>
        <taxon>Eubacteriales</taxon>
        <taxon>Eubacteriaceae</taxon>
        <taxon>Eubacterium</taxon>
    </lineage>
</organism>
<proteinExistence type="predicted"/>
<reference evidence="2 3" key="1">
    <citation type="submission" date="2023-07" db="EMBL/GenBank/DDBJ databases">
        <title>Genomic Encyclopedia of Type Strains, Phase IV (KMG-IV): sequencing the most valuable type-strain genomes for metagenomic binning, comparative biology and taxonomic classification.</title>
        <authorList>
            <person name="Goeker M."/>
        </authorList>
    </citation>
    <scope>NUCLEOTIDE SEQUENCE [LARGE SCALE GENOMIC DNA]</scope>
    <source>
        <strain evidence="2 3">DSM 20694</strain>
    </source>
</reference>
<dbReference type="SUPFAM" id="SSF52540">
    <property type="entry name" value="P-loop containing nucleoside triphosphate hydrolases"/>
    <property type="match status" value="1"/>
</dbReference>
<name>A0ABT9USG1_9FIRM</name>
<protein>
    <submittedName>
        <fullName evidence="2">RNAse (Barnase) inhibitor barstar</fullName>
    </submittedName>
</protein>
<comment type="caution">
    <text evidence="2">The sequence shown here is derived from an EMBL/GenBank/DDBJ whole genome shotgun (WGS) entry which is preliminary data.</text>
</comment>
<dbReference type="PANTHER" id="PTHR22674:SF6">
    <property type="entry name" value="NTPASE KAP FAMILY P-LOOP DOMAIN-CONTAINING PROTEIN 1"/>
    <property type="match status" value="1"/>
</dbReference>
<feature type="domain" description="KAP NTPase" evidence="1">
    <location>
        <begin position="16"/>
        <end position="314"/>
    </location>
</feature>
<dbReference type="RefSeq" id="WP_307484426.1">
    <property type="nucleotide sequence ID" value="NZ_JAUSUF010000002.1"/>
</dbReference>
<evidence type="ECO:0000259" key="1">
    <source>
        <dbReference type="Pfam" id="PF07693"/>
    </source>
</evidence>
<sequence length="465" mass="54727">MSILQSFNEDKLNRKKLAINLMNVIEYNKSLKVLAIDSSWGTGKTTFINMWMNMIETEKNKDNQFLYNEKFETMYFNAWENDYINNPIVSLLSEFEKEIYEKTYSDKGILEKGKDKFKPFLKIGGQIALKYITKGVLDNITLDKLTEEGLQELSNKIGELAFNEVAVAKNSRGSLKKELKAFQESINKKIIIFIDELDRCRPKYAIELLETIKHIFDIENFIFVISLDKEQLSESIKTLYGQGMDANGYLRRFFDLEYRLPLVDKKYYIIDKINEIKNEYNNSKNFFDILIKILTIENYSLRDIDKLFNYLKLIMPNISILKEGNYAILEDLGIFYIYLELINLKFKNNLIYNKIINLEYNINNLDEIFNKNILFDINIRGVTTEEINEFLESTFKIFLKVLQYPDNSYQNSMFYTSNKVNEFVINLNGNLELEGFNVLSWIKGHYQDSDVIGTLEFANDFINIE</sequence>